<keyword evidence="4" id="KW-1185">Reference proteome</keyword>
<feature type="region of interest" description="Disordered" evidence="1">
    <location>
        <begin position="1"/>
        <end position="45"/>
    </location>
</feature>
<evidence type="ECO:0000256" key="1">
    <source>
        <dbReference type="SAM" id="MobiDB-lite"/>
    </source>
</evidence>
<protein>
    <recommendedName>
        <fullName evidence="2">Transcription factor TFIIIC triple barrel domain-containing protein</fullName>
    </recommendedName>
</protein>
<organism evidence="3 4">
    <name type="scientific">Hapsidospora chrysogenum (strain ATCC 11550 / CBS 779.69 / DSM 880 / IAM 14645 / JCM 23072 / IMI 49137)</name>
    <name type="common">Acremonium chrysogenum</name>
    <dbReference type="NCBI Taxonomy" id="857340"/>
    <lineage>
        <taxon>Eukaryota</taxon>
        <taxon>Fungi</taxon>
        <taxon>Dikarya</taxon>
        <taxon>Ascomycota</taxon>
        <taxon>Pezizomycotina</taxon>
        <taxon>Sordariomycetes</taxon>
        <taxon>Hypocreomycetidae</taxon>
        <taxon>Hypocreales</taxon>
        <taxon>Bionectriaceae</taxon>
        <taxon>Hapsidospora</taxon>
    </lineage>
</organism>
<dbReference type="Pfam" id="PF10419">
    <property type="entry name" value="TFIIIC_sub6"/>
    <property type="match status" value="1"/>
</dbReference>
<evidence type="ECO:0000259" key="2">
    <source>
        <dbReference type="Pfam" id="PF10419"/>
    </source>
</evidence>
<proteinExistence type="predicted"/>
<dbReference type="AlphaFoldDB" id="A0A086TDT9"/>
<dbReference type="HOGENOM" id="CLU_047596_0_0_1"/>
<comment type="caution">
    <text evidence="3">The sequence shown here is derived from an EMBL/GenBank/DDBJ whole genome shotgun (WGS) entry which is preliminary data.</text>
</comment>
<feature type="domain" description="Transcription factor TFIIIC triple barrel" evidence="2">
    <location>
        <begin position="46"/>
        <end position="250"/>
    </location>
</feature>
<feature type="compositionally biased region" description="Acidic residues" evidence="1">
    <location>
        <begin position="108"/>
        <end position="117"/>
    </location>
</feature>
<dbReference type="InterPro" id="IPR019481">
    <property type="entry name" value="TFIIIC_triple_barrel"/>
</dbReference>
<feature type="compositionally biased region" description="Acidic residues" evidence="1">
    <location>
        <begin position="32"/>
        <end position="41"/>
    </location>
</feature>
<reference evidence="4" key="1">
    <citation type="journal article" date="2014" name="Genome Announc.">
        <title>Genome sequence and annotation of Acremonium chrysogenum, producer of the beta-lactam antibiotic cephalosporin C.</title>
        <authorList>
            <person name="Terfehr D."/>
            <person name="Dahlmann T.A."/>
            <person name="Specht T."/>
            <person name="Zadra I."/>
            <person name="Kuernsteiner H."/>
            <person name="Kueck U."/>
        </authorList>
    </citation>
    <scope>NUCLEOTIDE SEQUENCE [LARGE SCALE GENOMIC DNA]</scope>
    <source>
        <strain evidence="4">ATCC 11550 / CBS 779.69 / DSM 880 / IAM 14645 / JCM 23072 / IMI 49137</strain>
    </source>
</reference>
<dbReference type="Gene3D" id="2.60.40.4370">
    <property type="match status" value="1"/>
</dbReference>
<dbReference type="Proteomes" id="UP000029964">
    <property type="component" value="Unassembled WGS sequence"/>
</dbReference>
<evidence type="ECO:0000313" key="4">
    <source>
        <dbReference type="Proteomes" id="UP000029964"/>
    </source>
</evidence>
<dbReference type="OrthoDB" id="1877767at2759"/>
<dbReference type="STRING" id="857340.A0A086TDT9"/>
<gene>
    <name evidence="3" type="ORF">ACRE_016620</name>
</gene>
<dbReference type="EMBL" id="JPKY01000009">
    <property type="protein sequence ID" value="KFH47521.1"/>
    <property type="molecule type" value="Genomic_DNA"/>
</dbReference>
<name>A0A086TDT9_HAPC1</name>
<evidence type="ECO:0000313" key="3">
    <source>
        <dbReference type="EMBL" id="KFH47521.1"/>
    </source>
</evidence>
<accession>A0A086TDT9</accession>
<feature type="region of interest" description="Disordered" evidence="1">
    <location>
        <begin position="88"/>
        <end position="176"/>
    </location>
</feature>
<feature type="compositionally biased region" description="Basic and acidic residues" evidence="1">
    <location>
        <begin position="307"/>
        <end position="326"/>
    </location>
</feature>
<sequence length="472" mass="52826">MAEQPRAPSVPTDPALGVDLPGAVGASSGSKDEEEESEWEYEYSSTETETYYLTLELSYPEFKSATPLKPHHSRGGYYKKWLRRQDVPVEHTPARAQTRVSSVRNLDDNDDNDDDPEPGINDDMLEIDPSLRVDSTAVADEAWGPERDGEAEQPEQVDERQKDGAEQSDQEDSGPLRHIQILDLHSHRPVISYRGHVFEGQWAEMIGTDLILAHRDDDSNDQLPTLRRLPGDVDILAASASRMLTTKKTLEPRVPEEDSLEPIRKEWNINIPAGINKDGERAQQARFLERLIALKIKRGDQDKVTVYAKDGEGKHFRDGKDPDSAPRRRRRRITVEGDGSDEDQRKKRRAGRAPGRPSMRATRQAEAGSNVQMGQETLSVPTPKRWDDLPGGGQGEDGAGLEDIDEGEEEEGEEEEEEEDEDEDEDEDELVSSGEDEEERDESDIGDDNDDTEDVDNDSDDEDGEDTIMAGA</sequence>
<feature type="compositionally biased region" description="Polar residues" evidence="1">
    <location>
        <begin position="367"/>
        <end position="380"/>
    </location>
</feature>
<feature type="region of interest" description="Disordered" evidence="1">
    <location>
        <begin position="307"/>
        <end position="472"/>
    </location>
</feature>
<feature type="compositionally biased region" description="Acidic residues" evidence="1">
    <location>
        <begin position="399"/>
        <end position="466"/>
    </location>
</feature>